<feature type="domain" description="DUF4158" evidence="6">
    <location>
        <begin position="5"/>
        <end position="169"/>
    </location>
</feature>
<evidence type="ECO:0000313" key="7">
    <source>
        <dbReference type="EMBL" id="GAA3932061.1"/>
    </source>
</evidence>
<protein>
    <submittedName>
        <fullName evidence="7">Tn3-like element TnAs1 family transposase</fullName>
    </submittedName>
</protein>
<evidence type="ECO:0000256" key="2">
    <source>
        <dbReference type="ARBA" id="ARBA00022578"/>
    </source>
</evidence>
<accession>A0ABP7MZC9</accession>
<evidence type="ECO:0000256" key="4">
    <source>
        <dbReference type="ARBA" id="ARBA00023172"/>
    </source>
</evidence>
<keyword evidence="8" id="KW-1185">Reference proteome</keyword>
<dbReference type="InterPro" id="IPR047653">
    <property type="entry name" value="Tn3-like_transpos"/>
</dbReference>
<name>A0ABP7MZC9_9BACT</name>
<comment type="similarity">
    <text evidence="1">Belongs to the transposase 7 family.</text>
</comment>
<gene>
    <name evidence="7" type="ORF">GCM10022406_16280</name>
</gene>
<evidence type="ECO:0000256" key="1">
    <source>
        <dbReference type="ARBA" id="ARBA00009402"/>
    </source>
</evidence>
<reference evidence="8" key="1">
    <citation type="journal article" date="2019" name="Int. J. Syst. Evol. Microbiol.">
        <title>The Global Catalogue of Microorganisms (GCM) 10K type strain sequencing project: providing services to taxonomists for standard genome sequencing and annotation.</title>
        <authorList>
            <consortium name="The Broad Institute Genomics Platform"/>
            <consortium name="The Broad Institute Genome Sequencing Center for Infectious Disease"/>
            <person name="Wu L."/>
            <person name="Ma J."/>
        </authorList>
    </citation>
    <scope>NUCLEOTIDE SEQUENCE [LARGE SCALE GENOMIC DNA]</scope>
    <source>
        <strain evidence="8">JCM 17214</strain>
    </source>
</reference>
<comment type="caution">
    <text evidence="7">The sequence shown here is derived from an EMBL/GenBank/DDBJ whole genome shotgun (WGS) entry which is preliminary data.</text>
</comment>
<keyword evidence="2" id="KW-0815">Transposition</keyword>
<dbReference type="InterPro" id="IPR025296">
    <property type="entry name" value="DUF4158"/>
</dbReference>
<sequence>MPQEFLTTAERLRYQTVPVSLLEADIRQHFHLTEADRTFLTSFRGAANRLGLALQLGVLRLMGFLPEAWSSQLPPEAAAFVATQLATETVHLVHYGARQQTRSDHFGAVLRHLGFRKWEPLDAAWLEPWLVERALEHDGDRALLAMTCLKLHQARIARPAIGTLERLVGGISDLATQETYRRLAPLLTDKVRQQLDALLLPEVGRNTTRHRWLVQPATVSNPAAITTALDKLRYLDGLGVASWDVSSLHPNRQKRLALLARSRSNRNLERLPVAKRYPVLVAFVRESYLTLTDEVLSMFDAFWEQGLAKARRAHDQYQQQVVAAKDTALRTLAQAVAIVLDEDQTPAGQVRPSIYAQVPREDLVLAWEAVQTILYPTRHSHLSFLAKRYPLFKQFTPRLLEQFEFRQGFAGDDFGAALQLVSELQAGRRRKLPDQAPTGFLKPTWRKFVLGDALSPEQQRPAYELAVLATLRDRLRSGDVYVTPSHRYADLNSYLIPADEWERVRPERCAQLGLPPVTTDRLTERLQELEDLLGPMQTLLDAGGDVRLEGGELVVTRPAAEEVPAGAQALQQEIGRRLPAVDLTDILVEVNAWLGFTAHLPGLEHAPRGDEHDTRLLATLLATGCNIPLADMARSAALPYQSLWWTATNYLRDDTLKAANNLLVNEHHRQWLASYWGDGTFSSSDGQRFAVSGKVRNARALPTYFGTGRGVTMQTHSSDQYAQYGSKVVPATLRDATVVLDEIVDNETDLALAEHTTDTAGYSDIIFALFDLLGLFFCPRMRDLSDQRLYKIRGQDWTYPDLKFTGTLNPDYIRRHWDELLRLAGSIKSGRVTASLFLSKLQAYPRQNHLTYVLQAYGQLIKTRFILRYLQSQPLRQRIHAQLNKGEELHALRAWLWFGSEGVIRRKQQEAQTEAARCLTLLTNCVLLWNTVYMQEVLQQLQAEGYPVDEAHFQYLSPSRYEHINRLGKYSFTNPAHLDPLHRRPLRHPGDPMA</sequence>
<dbReference type="RefSeq" id="WP_345112455.1">
    <property type="nucleotide sequence ID" value="NZ_BAABDH010000027.1"/>
</dbReference>
<dbReference type="EMBL" id="BAABDH010000027">
    <property type="protein sequence ID" value="GAA3932061.1"/>
    <property type="molecule type" value="Genomic_DNA"/>
</dbReference>
<keyword evidence="3" id="KW-0238">DNA-binding</keyword>
<feature type="domain" description="Tn3 transposase DDE" evidence="5">
    <location>
        <begin position="585"/>
        <end position="970"/>
    </location>
</feature>
<organism evidence="7 8">
    <name type="scientific">Hymenobacter algoricola</name>
    <dbReference type="NCBI Taxonomy" id="486267"/>
    <lineage>
        <taxon>Bacteria</taxon>
        <taxon>Pseudomonadati</taxon>
        <taxon>Bacteroidota</taxon>
        <taxon>Cytophagia</taxon>
        <taxon>Cytophagales</taxon>
        <taxon>Hymenobacteraceae</taxon>
        <taxon>Hymenobacter</taxon>
    </lineage>
</organism>
<evidence type="ECO:0000256" key="3">
    <source>
        <dbReference type="ARBA" id="ARBA00023125"/>
    </source>
</evidence>
<dbReference type="Proteomes" id="UP001499909">
    <property type="component" value="Unassembled WGS sequence"/>
</dbReference>
<dbReference type="InterPro" id="IPR002513">
    <property type="entry name" value="Tn3_Tnp_DDE_dom"/>
</dbReference>
<evidence type="ECO:0000259" key="6">
    <source>
        <dbReference type="Pfam" id="PF13700"/>
    </source>
</evidence>
<proteinExistence type="inferred from homology"/>
<dbReference type="Pfam" id="PF13700">
    <property type="entry name" value="DUF4158"/>
    <property type="match status" value="1"/>
</dbReference>
<dbReference type="NCBIfam" id="NF033527">
    <property type="entry name" value="transpos_Tn3"/>
    <property type="match status" value="1"/>
</dbReference>
<dbReference type="Pfam" id="PF01526">
    <property type="entry name" value="DDE_Tnp_Tn3"/>
    <property type="match status" value="1"/>
</dbReference>
<evidence type="ECO:0000259" key="5">
    <source>
        <dbReference type="Pfam" id="PF01526"/>
    </source>
</evidence>
<keyword evidence="4" id="KW-0233">DNA recombination</keyword>
<evidence type="ECO:0000313" key="8">
    <source>
        <dbReference type="Proteomes" id="UP001499909"/>
    </source>
</evidence>